<evidence type="ECO:0000313" key="2">
    <source>
        <dbReference type="EMBL" id="RSI59606.1"/>
    </source>
</evidence>
<gene>
    <name evidence="2" type="ORF">D8865_09035</name>
</gene>
<dbReference type="AlphaFoldDB" id="A0A428B8E6"/>
<organism evidence="2 3">
    <name type="scientific">Streptococcus mitis</name>
    <dbReference type="NCBI Taxonomy" id="28037"/>
    <lineage>
        <taxon>Bacteria</taxon>
        <taxon>Bacillati</taxon>
        <taxon>Bacillota</taxon>
        <taxon>Bacilli</taxon>
        <taxon>Lactobacillales</taxon>
        <taxon>Streptococcaceae</taxon>
        <taxon>Streptococcus</taxon>
        <taxon>Streptococcus mitis group</taxon>
    </lineage>
</organism>
<sequence length="334" mass="36518">MMNTNTNTNFENNNTDLLQRLIDAEVALKVKENLEGSTPVENTDKSELFEALARAQANFDQVKKSGKANIPTKSGGNYSYNFAKLSDVLAATVPALNNEGIYFSQHPNYSLNGNGAMVTIVSTLSHKSGASISHESIPLFYNMNDAKQAGSVMTYLRRYGACQLLGIEGDDDDDAHVATMNNSYNNYKSKQTDAKQQGQRQMPQAPRQPQQAQATPKTVEQPKPEPTEPSKSVEPVAEQSAEKTVEPKPVEQVATPQTTTEATEQAHVTESKVTETVTIPHAPKRDMSAVFQSGLESAKAFGATEEQLAEWTAMTHEEAIREMSTFVRDKASGK</sequence>
<dbReference type="Proteomes" id="UP000278653">
    <property type="component" value="Unassembled WGS sequence"/>
</dbReference>
<feature type="compositionally biased region" description="Low complexity" evidence="1">
    <location>
        <begin position="250"/>
        <end position="266"/>
    </location>
</feature>
<name>A0A428B8E6_STRMT</name>
<comment type="caution">
    <text evidence="2">The sequence shown here is derived from an EMBL/GenBank/DDBJ whole genome shotgun (WGS) entry which is preliminary data.</text>
</comment>
<proteinExistence type="predicted"/>
<accession>A0A428B8E6</accession>
<feature type="compositionally biased region" description="Basic and acidic residues" evidence="1">
    <location>
        <begin position="240"/>
        <end position="249"/>
    </location>
</feature>
<evidence type="ECO:0000256" key="1">
    <source>
        <dbReference type="SAM" id="MobiDB-lite"/>
    </source>
</evidence>
<dbReference type="EMBL" id="RJNH01000013">
    <property type="protein sequence ID" value="RSI59606.1"/>
    <property type="molecule type" value="Genomic_DNA"/>
</dbReference>
<dbReference type="InterPro" id="IPR007499">
    <property type="entry name" value="ERF_bacteria_virus"/>
</dbReference>
<dbReference type="RefSeq" id="WP_125448056.1">
    <property type="nucleotide sequence ID" value="NZ_RJNH01000013.1"/>
</dbReference>
<evidence type="ECO:0000313" key="3">
    <source>
        <dbReference type="Proteomes" id="UP000278653"/>
    </source>
</evidence>
<feature type="region of interest" description="Disordered" evidence="1">
    <location>
        <begin position="184"/>
        <end position="273"/>
    </location>
</feature>
<protein>
    <submittedName>
        <fullName evidence="2">ERF superfamily protein</fullName>
    </submittedName>
</protein>
<dbReference type="Pfam" id="PF04404">
    <property type="entry name" value="ERF"/>
    <property type="match status" value="1"/>
</dbReference>
<feature type="compositionally biased region" description="Low complexity" evidence="1">
    <location>
        <begin position="194"/>
        <end position="218"/>
    </location>
</feature>
<reference evidence="2 3" key="1">
    <citation type="submission" date="2018-11" db="EMBL/GenBank/DDBJ databases">
        <title>Species Designations Belie Phenotypic and Genotypic Heterogeneity in Oral Streptococci.</title>
        <authorList>
            <person name="Velsko I."/>
        </authorList>
    </citation>
    <scope>NUCLEOTIDE SEQUENCE [LARGE SCALE GENOMIC DNA]</scope>
    <source>
        <strain evidence="2 3">BCC15</strain>
    </source>
</reference>